<evidence type="ECO:0008006" key="5">
    <source>
        <dbReference type="Google" id="ProtNLM"/>
    </source>
</evidence>
<reference evidence="3" key="2">
    <citation type="submission" date="2020-05" db="UniProtKB">
        <authorList>
            <consortium name="EnsemblMetazoa"/>
        </authorList>
    </citation>
    <scope>IDENTIFICATION</scope>
    <source>
        <strain evidence="3">A-37</strain>
    </source>
</reference>
<protein>
    <recommendedName>
        <fullName evidence="5">Ig-like domain-containing protein</fullName>
    </recommendedName>
</protein>
<feature type="region of interest" description="Disordered" evidence="1">
    <location>
        <begin position="133"/>
        <end position="162"/>
    </location>
</feature>
<organism evidence="3 4">
    <name type="scientific">Anopheles culicifacies</name>
    <dbReference type="NCBI Taxonomy" id="139723"/>
    <lineage>
        <taxon>Eukaryota</taxon>
        <taxon>Metazoa</taxon>
        <taxon>Ecdysozoa</taxon>
        <taxon>Arthropoda</taxon>
        <taxon>Hexapoda</taxon>
        <taxon>Insecta</taxon>
        <taxon>Pterygota</taxon>
        <taxon>Neoptera</taxon>
        <taxon>Endopterygota</taxon>
        <taxon>Diptera</taxon>
        <taxon>Nematocera</taxon>
        <taxon>Culicoidea</taxon>
        <taxon>Culicidae</taxon>
        <taxon>Anophelinae</taxon>
        <taxon>Anopheles</taxon>
        <taxon>culicifacies species complex</taxon>
    </lineage>
</organism>
<reference evidence="4" key="1">
    <citation type="submission" date="2013-09" db="EMBL/GenBank/DDBJ databases">
        <title>The Genome Sequence of Anopheles culicifacies species A.</title>
        <authorList>
            <consortium name="The Broad Institute Genomics Platform"/>
            <person name="Neafsey D.E."/>
            <person name="Besansky N."/>
            <person name="Howell P."/>
            <person name="Walton C."/>
            <person name="Young S.K."/>
            <person name="Zeng Q."/>
            <person name="Gargeya S."/>
            <person name="Fitzgerald M."/>
            <person name="Haas B."/>
            <person name="Abouelleil A."/>
            <person name="Allen A.W."/>
            <person name="Alvarado L."/>
            <person name="Arachchi H.M."/>
            <person name="Berlin A.M."/>
            <person name="Chapman S.B."/>
            <person name="Gainer-Dewar J."/>
            <person name="Goldberg J."/>
            <person name="Griggs A."/>
            <person name="Gujja S."/>
            <person name="Hansen M."/>
            <person name="Howarth C."/>
            <person name="Imamovic A."/>
            <person name="Ireland A."/>
            <person name="Larimer J."/>
            <person name="McCowan C."/>
            <person name="Murphy C."/>
            <person name="Pearson M."/>
            <person name="Poon T.W."/>
            <person name="Priest M."/>
            <person name="Roberts A."/>
            <person name="Saif S."/>
            <person name="Shea T."/>
            <person name="Sisk P."/>
            <person name="Sykes S."/>
            <person name="Wortman J."/>
            <person name="Nusbaum C."/>
            <person name="Birren B."/>
        </authorList>
    </citation>
    <scope>NUCLEOTIDE SEQUENCE [LARGE SCALE GENOMIC DNA]</scope>
    <source>
        <strain evidence="4">A-37</strain>
    </source>
</reference>
<dbReference type="EMBL" id="AXCM01004440">
    <property type="status" value="NOT_ANNOTATED_CDS"/>
    <property type="molecule type" value="Genomic_DNA"/>
</dbReference>
<dbReference type="AlphaFoldDB" id="A0A182MR75"/>
<dbReference type="InterPro" id="IPR036179">
    <property type="entry name" value="Ig-like_dom_sf"/>
</dbReference>
<dbReference type="VEuPathDB" id="VectorBase:ACUA024321"/>
<dbReference type="SUPFAM" id="SSF48726">
    <property type="entry name" value="Immunoglobulin"/>
    <property type="match status" value="1"/>
</dbReference>
<dbReference type="Proteomes" id="UP000075883">
    <property type="component" value="Unassembled WGS sequence"/>
</dbReference>
<keyword evidence="2" id="KW-0812">Transmembrane</keyword>
<feature type="transmembrane region" description="Helical" evidence="2">
    <location>
        <begin position="104"/>
        <end position="125"/>
    </location>
</feature>
<evidence type="ECO:0000313" key="4">
    <source>
        <dbReference type="Proteomes" id="UP000075883"/>
    </source>
</evidence>
<keyword evidence="4" id="KW-1185">Reference proteome</keyword>
<name>A0A182MR75_9DIPT</name>
<accession>A0A182MR75</accession>
<sequence>MPAERKLIISRALESDAGQYTCSVPQLGVSKNFNVVGNNTYNASTDHIVLEEDERGVENAKLIIDSITLNDYADYTCEARNNASDFTGKPAQVMITVRVRGKYAALYVFLGIIVEVVLLCAIILICEKRRNKTEIEESDTDQSPDQNKNGYHGNESELRQRK</sequence>
<proteinExistence type="predicted"/>
<dbReference type="InterPro" id="IPR013783">
    <property type="entry name" value="Ig-like_fold"/>
</dbReference>
<evidence type="ECO:0000256" key="2">
    <source>
        <dbReference type="SAM" id="Phobius"/>
    </source>
</evidence>
<keyword evidence="2" id="KW-0472">Membrane</keyword>
<evidence type="ECO:0000313" key="3">
    <source>
        <dbReference type="EnsemblMetazoa" id="ACUA024321-PA"/>
    </source>
</evidence>
<dbReference type="CDD" id="cd00096">
    <property type="entry name" value="Ig"/>
    <property type="match status" value="1"/>
</dbReference>
<dbReference type="EnsemblMetazoa" id="ACUA024321-RA">
    <property type="protein sequence ID" value="ACUA024321-PA"/>
    <property type="gene ID" value="ACUA024321"/>
</dbReference>
<evidence type="ECO:0000256" key="1">
    <source>
        <dbReference type="SAM" id="MobiDB-lite"/>
    </source>
</evidence>
<dbReference type="STRING" id="139723.A0A182MR75"/>
<dbReference type="Gene3D" id="2.60.40.10">
    <property type="entry name" value="Immunoglobulins"/>
    <property type="match status" value="1"/>
</dbReference>
<keyword evidence="2" id="KW-1133">Transmembrane helix</keyword>